<gene>
    <name evidence="2" type="ORF">TVAG_370790</name>
</gene>
<reference evidence="2" key="1">
    <citation type="submission" date="2006-10" db="EMBL/GenBank/DDBJ databases">
        <authorList>
            <person name="Amadeo P."/>
            <person name="Zhao Q."/>
            <person name="Wortman J."/>
            <person name="Fraser-Liggett C."/>
            <person name="Carlton J."/>
        </authorList>
    </citation>
    <scope>NUCLEOTIDE SEQUENCE</scope>
    <source>
        <strain evidence="2">G3</strain>
    </source>
</reference>
<dbReference type="OrthoDB" id="304963at2759"/>
<dbReference type="SMR" id="A2FHN1"/>
<evidence type="ECO:0000313" key="3">
    <source>
        <dbReference type="Proteomes" id="UP000001542"/>
    </source>
</evidence>
<proteinExistence type="predicted"/>
<accession>A2FHN1</accession>
<evidence type="ECO:0000313" key="2">
    <source>
        <dbReference type="EMBL" id="EAX95575.1"/>
    </source>
</evidence>
<organism evidence="2 3">
    <name type="scientific">Trichomonas vaginalis (strain ATCC PRA-98 / G3)</name>
    <dbReference type="NCBI Taxonomy" id="412133"/>
    <lineage>
        <taxon>Eukaryota</taxon>
        <taxon>Metamonada</taxon>
        <taxon>Parabasalia</taxon>
        <taxon>Trichomonadida</taxon>
        <taxon>Trichomonadidae</taxon>
        <taxon>Trichomonas</taxon>
    </lineage>
</organism>
<name>A2FHN1_TRIV3</name>
<dbReference type="RefSeq" id="XP_001308505.1">
    <property type="nucleotide sequence ID" value="XM_001308504.1"/>
</dbReference>
<dbReference type="KEGG" id="tva:4753332"/>
<protein>
    <submittedName>
        <fullName evidence="2">Uncharacterized protein</fullName>
    </submittedName>
</protein>
<dbReference type="VEuPathDB" id="TrichDB:TVAG_370790"/>
<sequence>MAFVNLLTEKTRERPLFTVKVEMDIIQSFLEEVCLKLDNLANRMTKAEEDITGKATFQDVKDFKQDVSDKVDQIILQCKQTDDKVNGMDTLLQENYKNMQEKFDSATSNCLIESGNLVRSTVESLEPELIKNVIAGMPNLDSLLQRIDANDKSINELNEKSVLLTNADSNLQAQVDALFKVSQKQGNEPSTTELHAELQRVTSNLSFQKSAASAATSQETFDLREDFQLQFNQINDKLKKMNEEIEDTRNYTNKQISAVQELLSPQIRELDNQINDLRTDMSNKTRDIPSSRQVDLPPDLMDKINKLGGEITKLNDDIISMKERLNDNTSALKILSENFTNPPAAVSAPANIEIKDDGSFDATGLTNSVQFLTNNFRVLASRLDVLESKKYVTPETLTATREIANKCVDRLNALDTTIAEMKGELLSKVDSDLMQLRDDTSKDIRDVKEAANTSREIATIASRNGDETLRLLQKTRTEMSDMNTKIAELSIPKPNPAVEKLSSTVSGIQTYINNIKDVIVKVGSEADAANTRSKSNETSVNQIMTRIDELTKEISEKEKELSIPKVEFVQQRKTVVRAQAPEPAPVSDDSPRRPGSVLLPKIARQTVDDGKLDAALGKVTAQDGIIQGMRKQIDQLVKGYQNIDDVKADKQSCQALFEQFRVAMVELNSRLMTLRRSVIGKADLSEVKNMLTLATTVQTKDTAGGVEPVRCICCGRPATGVTGSINESLDNRKTPPISSRAISDADGQVCFVYGDRGDMFYGRSGDGRSRFSAKTDVTLKETSSSRK</sequence>
<keyword evidence="3" id="KW-1185">Reference proteome</keyword>
<evidence type="ECO:0000256" key="1">
    <source>
        <dbReference type="SAM" id="Coils"/>
    </source>
</evidence>
<feature type="coiled-coil region" evidence="1">
    <location>
        <begin position="224"/>
        <end position="287"/>
    </location>
</feature>
<dbReference type="EMBL" id="DS113798">
    <property type="protein sequence ID" value="EAX95575.1"/>
    <property type="molecule type" value="Genomic_DNA"/>
</dbReference>
<keyword evidence="1" id="KW-0175">Coiled coil</keyword>
<dbReference type="InParanoid" id="A2FHN1"/>
<reference evidence="2" key="2">
    <citation type="journal article" date="2007" name="Science">
        <title>Draft genome sequence of the sexually transmitted pathogen Trichomonas vaginalis.</title>
        <authorList>
            <person name="Carlton J.M."/>
            <person name="Hirt R.P."/>
            <person name="Silva J.C."/>
            <person name="Delcher A.L."/>
            <person name="Schatz M."/>
            <person name="Zhao Q."/>
            <person name="Wortman J.R."/>
            <person name="Bidwell S.L."/>
            <person name="Alsmark U.C.M."/>
            <person name="Besteiro S."/>
            <person name="Sicheritz-Ponten T."/>
            <person name="Noel C.J."/>
            <person name="Dacks J.B."/>
            <person name="Foster P.G."/>
            <person name="Simillion C."/>
            <person name="Van de Peer Y."/>
            <person name="Miranda-Saavedra D."/>
            <person name="Barton G.J."/>
            <person name="Westrop G.D."/>
            <person name="Mueller S."/>
            <person name="Dessi D."/>
            <person name="Fiori P.L."/>
            <person name="Ren Q."/>
            <person name="Paulsen I."/>
            <person name="Zhang H."/>
            <person name="Bastida-Corcuera F.D."/>
            <person name="Simoes-Barbosa A."/>
            <person name="Brown M.T."/>
            <person name="Hayes R.D."/>
            <person name="Mukherjee M."/>
            <person name="Okumura C.Y."/>
            <person name="Schneider R."/>
            <person name="Smith A.J."/>
            <person name="Vanacova S."/>
            <person name="Villalvazo M."/>
            <person name="Haas B.J."/>
            <person name="Pertea M."/>
            <person name="Feldblyum T.V."/>
            <person name="Utterback T.R."/>
            <person name="Shu C.L."/>
            <person name="Osoegawa K."/>
            <person name="de Jong P.J."/>
            <person name="Hrdy I."/>
            <person name="Horvathova L."/>
            <person name="Zubacova Z."/>
            <person name="Dolezal P."/>
            <person name="Malik S.B."/>
            <person name="Logsdon J.M. Jr."/>
            <person name="Henze K."/>
            <person name="Gupta A."/>
            <person name="Wang C.C."/>
            <person name="Dunne R.L."/>
            <person name="Upcroft J.A."/>
            <person name="Upcroft P."/>
            <person name="White O."/>
            <person name="Salzberg S.L."/>
            <person name="Tang P."/>
            <person name="Chiu C.-H."/>
            <person name="Lee Y.-S."/>
            <person name="Embley T.M."/>
            <person name="Coombs G.H."/>
            <person name="Mottram J.C."/>
            <person name="Tachezy J."/>
            <person name="Fraser-Liggett C.M."/>
            <person name="Johnson P.J."/>
        </authorList>
    </citation>
    <scope>NUCLEOTIDE SEQUENCE [LARGE SCALE GENOMIC DNA]</scope>
    <source>
        <strain evidence="2">G3</strain>
    </source>
</reference>
<dbReference type="VEuPathDB" id="TrichDB:TVAGG3_0946680"/>
<dbReference type="Proteomes" id="UP000001542">
    <property type="component" value="Unassembled WGS sequence"/>
</dbReference>
<dbReference type="AlphaFoldDB" id="A2FHN1"/>